<protein>
    <submittedName>
        <fullName evidence="2">Thioredoxin family protein</fullName>
    </submittedName>
</protein>
<sequence length="183" mass="20954">MALTYSSMLELGTQMPKFELENTVNNEIFSTSYFNSTTPKLVMFICNHCPYVIHYHKELTKLSQDYKDDLDFVAISSNDIVNYPEDSPEKMKELAIELGFFFPYLYDETQGVAKSFKAACTPEFYLFNNEKTLEYRGRLDNSSPGNGIEPSGIDLRDAIEKLLNGKEVNQAQHPSMGCNIKWK</sequence>
<dbReference type="PROSITE" id="PS51352">
    <property type="entry name" value="THIOREDOXIN_2"/>
    <property type="match status" value="1"/>
</dbReference>
<evidence type="ECO:0000259" key="1">
    <source>
        <dbReference type="PROSITE" id="PS51352"/>
    </source>
</evidence>
<dbReference type="InterPro" id="IPR047262">
    <property type="entry name" value="PRX-like1"/>
</dbReference>
<gene>
    <name evidence="2" type="ORF">M9B40_02420</name>
</gene>
<keyword evidence="3" id="KW-1185">Reference proteome</keyword>
<reference evidence="2" key="1">
    <citation type="submission" date="2022-05" db="EMBL/GenBank/DDBJ databases">
        <title>Single-amplified genomics reveal most streamlined microbe among free-living bacteria.</title>
        <authorList>
            <person name="Roda-Garcia J."/>
            <person name="Haro-Moreno J.M."/>
            <person name="Rodriguez-Valera F."/>
            <person name="Almagro-Moreno S."/>
            <person name="Lopez-Perez M."/>
        </authorList>
    </citation>
    <scope>NUCLEOTIDE SEQUENCE</scope>
    <source>
        <strain evidence="2">TMED112-D2-2</strain>
    </source>
</reference>
<feature type="domain" description="Thioredoxin" evidence="1">
    <location>
        <begin position="9"/>
        <end position="164"/>
    </location>
</feature>
<evidence type="ECO:0000313" key="2">
    <source>
        <dbReference type="EMBL" id="URQ63637.1"/>
    </source>
</evidence>
<dbReference type="Proteomes" id="UP001056381">
    <property type="component" value="Chromosome"/>
</dbReference>
<dbReference type="PANTHER" id="PTHR43640:SF1">
    <property type="entry name" value="THIOREDOXIN-DEPENDENT PEROXIREDOXIN"/>
    <property type="match status" value="1"/>
</dbReference>
<accession>A0A9Q8U3H7</accession>
<dbReference type="Gene3D" id="3.40.30.10">
    <property type="entry name" value="Glutaredoxin"/>
    <property type="match status" value="1"/>
</dbReference>
<dbReference type="PANTHER" id="PTHR43640">
    <property type="entry name" value="OS07G0260300 PROTEIN"/>
    <property type="match status" value="1"/>
</dbReference>
<dbReference type="CDD" id="cd02969">
    <property type="entry name" value="PRX_like1"/>
    <property type="match status" value="1"/>
</dbReference>
<dbReference type="SUPFAM" id="SSF52833">
    <property type="entry name" value="Thioredoxin-like"/>
    <property type="match status" value="1"/>
</dbReference>
<proteinExistence type="predicted"/>
<organism evidence="2 3">
    <name type="scientific">SAR86 cluster bacterium</name>
    <dbReference type="NCBI Taxonomy" id="2030880"/>
    <lineage>
        <taxon>Bacteria</taxon>
        <taxon>Pseudomonadati</taxon>
        <taxon>Pseudomonadota</taxon>
        <taxon>Gammaproteobacteria</taxon>
        <taxon>SAR86 cluster</taxon>
    </lineage>
</organism>
<dbReference type="GO" id="GO:0016491">
    <property type="term" value="F:oxidoreductase activity"/>
    <property type="evidence" value="ECO:0007669"/>
    <property type="project" value="InterPro"/>
</dbReference>
<dbReference type="Pfam" id="PF08534">
    <property type="entry name" value="Redoxin"/>
    <property type="match status" value="1"/>
</dbReference>
<evidence type="ECO:0000313" key="3">
    <source>
        <dbReference type="Proteomes" id="UP001056381"/>
    </source>
</evidence>
<dbReference type="InterPro" id="IPR013766">
    <property type="entry name" value="Thioredoxin_domain"/>
</dbReference>
<dbReference type="AlphaFoldDB" id="A0A9Q8U3H7"/>
<name>A0A9Q8U3H7_9GAMM</name>
<dbReference type="EMBL" id="CP097966">
    <property type="protein sequence ID" value="URQ63637.1"/>
    <property type="molecule type" value="Genomic_DNA"/>
</dbReference>
<dbReference type="InterPro" id="IPR013740">
    <property type="entry name" value="Redoxin"/>
</dbReference>
<dbReference type="InterPro" id="IPR036249">
    <property type="entry name" value="Thioredoxin-like_sf"/>
</dbReference>